<evidence type="ECO:0000313" key="14">
    <source>
        <dbReference type="Proteomes" id="UP000013776"/>
    </source>
</evidence>
<dbReference type="PANTHER" id="PTHR11766:SF0">
    <property type="entry name" value="TYROSINE--TRNA LIGASE, MITOCHONDRIAL"/>
    <property type="match status" value="1"/>
</dbReference>
<evidence type="ECO:0000256" key="5">
    <source>
        <dbReference type="ARBA" id="ARBA00022884"/>
    </source>
</evidence>
<dbReference type="Pfam" id="PF00579">
    <property type="entry name" value="tRNA-synt_1b"/>
    <property type="match status" value="1"/>
</dbReference>
<dbReference type="InterPro" id="IPR002307">
    <property type="entry name" value="Tyr-tRNA-ligase"/>
</dbReference>
<dbReference type="HAMAP" id="MF_02006">
    <property type="entry name" value="Tyr_tRNA_synth_type1"/>
    <property type="match status" value="1"/>
</dbReference>
<gene>
    <name evidence="13" type="ORF">TAPDE_002962</name>
</gene>
<keyword evidence="6 11" id="KW-0648">Protein biosynthesis</keyword>
<protein>
    <recommendedName>
        <fullName evidence="1 11">Tyrosine--tRNA ligase</fullName>
        <ecNumber evidence="1 11">6.1.1.1</ecNumber>
    </recommendedName>
    <alternativeName>
        <fullName evidence="8 11">Tyrosyl-tRNA synthetase</fullName>
    </alternativeName>
</protein>
<organism evidence="13 14">
    <name type="scientific">Taphrina deformans (strain PYCC 5710 / ATCC 11124 / CBS 356.35 / IMI 108563 / JCM 9778 / NBRC 8474)</name>
    <name type="common">Peach leaf curl fungus</name>
    <name type="synonym">Lalaria deformans</name>
    <dbReference type="NCBI Taxonomy" id="1097556"/>
    <lineage>
        <taxon>Eukaryota</taxon>
        <taxon>Fungi</taxon>
        <taxon>Dikarya</taxon>
        <taxon>Ascomycota</taxon>
        <taxon>Taphrinomycotina</taxon>
        <taxon>Taphrinomycetes</taxon>
        <taxon>Taphrinales</taxon>
        <taxon>Taphrinaceae</taxon>
        <taxon>Taphrina</taxon>
    </lineage>
</organism>
<dbReference type="AlphaFoldDB" id="R4XB52"/>
<evidence type="ECO:0000256" key="9">
    <source>
        <dbReference type="ARBA" id="ARBA00048248"/>
    </source>
</evidence>
<dbReference type="eggNOG" id="KOG2623">
    <property type="taxonomic scope" value="Eukaryota"/>
</dbReference>
<dbReference type="Gene3D" id="3.10.290.10">
    <property type="entry name" value="RNA-binding S4 domain"/>
    <property type="match status" value="1"/>
</dbReference>
<dbReference type="InterPro" id="IPR024107">
    <property type="entry name" value="Tyr-tRNA-ligase_bac_1"/>
</dbReference>
<dbReference type="NCBIfam" id="TIGR00234">
    <property type="entry name" value="tyrS"/>
    <property type="match status" value="1"/>
</dbReference>
<dbReference type="Proteomes" id="UP000013776">
    <property type="component" value="Unassembled WGS sequence"/>
</dbReference>
<evidence type="ECO:0000256" key="8">
    <source>
        <dbReference type="ARBA" id="ARBA00033323"/>
    </source>
</evidence>
<accession>R4XB52</accession>
<proteinExistence type="inferred from homology"/>
<comment type="catalytic activity">
    <reaction evidence="9 11">
        <text>tRNA(Tyr) + L-tyrosine + ATP = L-tyrosyl-tRNA(Tyr) + AMP + diphosphate + H(+)</text>
        <dbReference type="Rhea" id="RHEA:10220"/>
        <dbReference type="Rhea" id="RHEA-COMP:9706"/>
        <dbReference type="Rhea" id="RHEA-COMP:9707"/>
        <dbReference type="ChEBI" id="CHEBI:15378"/>
        <dbReference type="ChEBI" id="CHEBI:30616"/>
        <dbReference type="ChEBI" id="CHEBI:33019"/>
        <dbReference type="ChEBI" id="CHEBI:58315"/>
        <dbReference type="ChEBI" id="CHEBI:78442"/>
        <dbReference type="ChEBI" id="CHEBI:78536"/>
        <dbReference type="ChEBI" id="CHEBI:456215"/>
        <dbReference type="EC" id="6.1.1.1"/>
    </reaction>
</comment>
<dbReference type="InterPro" id="IPR014729">
    <property type="entry name" value="Rossmann-like_a/b/a_fold"/>
</dbReference>
<dbReference type="InterPro" id="IPR002305">
    <property type="entry name" value="aa-tRNA-synth_Ic"/>
</dbReference>
<evidence type="ECO:0000256" key="6">
    <source>
        <dbReference type="ARBA" id="ARBA00022917"/>
    </source>
</evidence>
<evidence type="ECO:0000256" key="7">
    <source>
        <dbReference type="ARBA" id="ARBA00023146"/>
    </source>
</evidence>
<dbReference type="PANTHER" id="PTHR11766">
    <property type="entry name" value="TYROSYL-TRNA SYNTHETASE"/>
    <property type="match status" value="1"/>
</dbReference>
<dbReference type="VEuPathDB" id="FungiDB:TAPDE_002962"/>
<dbReference type="Gene3D" id="3.40.50.620">
    <property type="entry name" value="HUPs"/>
    <property type="match status" value="1"/>
</dbReference>
<name>R4XB52_TAPDE</name>
<evidence type="ECO:0000256" key="10">
    <source>
        <dbReference type="PROSITE-ProRule" id="PRU00182"/>
    </source>
</evidence>
<keyword evidence="3 11" id="KW-0547">Nucleotide-binding</keyword>
<keyword evidence="4 11" id="KW-0067">ATP-binding</keyword>
<evidence type="ECO:0000256" key="11">
    <source>
        <dbReference type="RuleBase" id="RU361234"/>
    </source>
</evidence>
<dbReference type="CDD" id="cd00805">
    <property type="entry name" value="TyrRS_core"/>
    <property type="match status" value="1"/>
</dbReference>
<comment type="caution">
    <text evidence="13">The sequence shown here is derived from an EMBL/GenBank/DDBJ whole genome shotgun (WGS) entry which is preliminary data.</text>
</comment>
<dbReference type="InterPro" id="IPR001412">
    <property type="entry name" value="aa-tRNA-synth_I_CS"/>
</dbReference>
<dbReference type="GO" id="GO:0004831">
    <property type="term" value="F:tyrosine-tRNA ligase activity"/>
    <property type="evidence" value="ECO:0007669"/>
    <property type="project" value="UniProtKB-EC"/>
</dbReference>
<evidence type="ECO:0000256" key="1">
    <source>
        <dbReference type="ARBA" id="ARBA00013160"/>
    </source>
</evidence>
<dbReference type="PROSITE" id="PS00178">
    <property type="entry name" value="AA_TRNA_LIGASE_I"/>
    <property type="match status" value="1"/>
</dbReference>
<dbReference type="STRING" id="1097556.R4XB52"/>
<dbReference type="GO" id="GO:0005829">
    <property type="term" value="C:cytosol"/>
    <property type="evidence" value="ECO:0007669"/>
    <property type="project" value="TreeGrafter"/>
</dbReference>
<dbReference type="OrthoDB" id="337870at2759"/>
<dbReference type="Gene3D" id="1.10.240.10">
    <property type="entry name" value="Tyrosyl-Transfer RNA Synthetase"/>
    <property type="match status" value="1"/>
</dbReference>
<keyword evidence="5 10" id="KW-0694">RNA-binding</keyword>
<dbReference type="GO" id="GO:0003723">
    <property type="term" value="F:RNA binding"/>
    <property type="evidence" value="ECO:0007669"/>
    <property type="project" value="UniProtKB-KW"/>
</dbReference>
<dbReference type="PRINTS" id="PR01040">
    <property type="entry name" value="TRNASYNTHTYR"/>
</dbReference>
<evidence type="ECO:0000313" key="13">
    <source>
        <dbReference type="EMBL" id="CCG82830.1"/>
    </source>
</evidence>
<dbReference type="InterPro" id="IPR024088">
    <property type="entry name" value="Tyr-tRNA-ligase_bac-type"/>
</dbReference>
<dbReference type="Pfam" id="PF22421">
    <property type="entry name" value="SYY_C-terminal"/>
    <property type="match status" value="1"/>
</dbReference>
<dbReference type="SUPFAM" id="SSF55174">
    <property type="entry name" value="Alpha-L RNA-binding motif"/>
    <property type="match status" value="1"/>
</dbReference>
<evidence type="ECO:0000256" key="4">
    <source>
        <dbReference type="ARBA" id="ARBA00022840"/>
    </source>
</evidence>
<reference evidence="13 14" key="1">
    <citation type="journal article" date="2013" name="MBio">
        <title>Genome sequencing of the plant pathogen Taphrina deformans, the causal agent of peach leaf curl.</title>
        <authorList>
            <person name="Cisse O.H."/>
            <person name="Almeida J.M.G.C.F."/>
            <person name="Fonseca A."/>
            <person name="Kumar A.A."/>
            <person name="Salojaervi J."/>
            <person name="Overmyer K."/>
            <person name="Hauser P.M."/>
            <person name="Pagni M."/>
        </authorList>
    </citation>
    <scope>NUCLEOTIDE SEQUENCE [LARGE SCALE GENOMIC DNA]</scope>
    <source>
        <strain evidence="14">PYCC 5710 / ATCC 11124 / CBS 356.35 / IMI 108563 / JCM 9778 / NBRC 8474</strain>
    </source>
</reference>
<dbReference type="GO" id="GO:0005524">
    <property type="term" value="F:ATP binding"/>
    <property type="evidence" value="ECO:0007669"/>
    <property type="project" value="UniProtKB-KW"/>
</dbReference>
<evidence type="ECO:0000256" key="3">
    <source>
        <dbReference type="ARBA" id="ARBA00022741"/>
    </source>
</evidence>
<sequence length="484" mass="53260">MLRNGPRIIITSSRASKVPCRRSNTTLVSALQERGLVKTITSPQLGIAAEKAPISLYCGVDPTAASLHVGNLLTLIPVLHFFMRGHHAYALVGGATGKVGDPAGKSAEREKMAVRTITSNVDALSAQLTRFFENGSAYASSRGYNTERFGRMQVVNNADWYAQLNFMDFMNDVGRNVRLQSMLARDSVKNRLGSEEGMSFGEFTYQLLQAYDFWKLYSTHGVTLQIGGSDQYGNITAGIDLITRMSSQTSTPKPNNTSDQSVEMEKAFGLTVPLLTTPSGEKFGKSAGNAVWLDARMTSPFDLYQYFLKTPDTHIEAYLRLFTLLPTGEIAAIAAQHQENPAKRTANRILARELLILVHGIEAYDKVNVANRVLFPADFRDSAEPLSASTIITAFQDDPAYKKMNAKEVIGRRISSLLRDCGALSSAKEAQQMIVNGGIHCGDKKITDAKYCIEREDLLEGHLLVLRIGKNKFTFINLEKARAS</sequence>
<evidence type="ECO:0000256" key="2">
    <source>
        <dbReference type="ARBA" id="ARBA00022598"/>
    </source>
</evidence>
<evidence type="ECO:0000259" key="12">
    <source>
        <dbReference type="Pfam" id="PF22421"/>
    </source>
</evidence>
<dbReference type="CDD" id="cd00165">
    <property type="entry name" value="S4"/>
    <property type="match status" value="1"/>
</dbReference>
<dbReference type="EMBL" id="CAHR02000104">
    <property type="protein sequence ID" value="CCG82830.1"/>
    <property type="molecule type" value="Genomic_DNA"/>
</dbReference>
<keyword evidence="2 11" id="KW-0436">Ligase</keyword>
<dbReference type="EC" id="6.1.1.1" evidence="1 11"/>
<dbReference type="InterPro" id="IPR054608">
    <property type="entry name" value="SYY-like_C"/>
</dbReference>
<dbReference type="GO" id="GO:0005739">
    <property type="term" value="C:mitochondrion"/>
    <property type="evidence" value="ECO:0007669"/>
    <property type="project" value="TreeGrafter"/>
</dbReference>
<feature type="domain" description="Tyrosine--tRNA ligase SYY-like C-terminal" evidence="12">
    <location>
        <begin position="412"/>
        <end position="476"/>
    </location>
</feature>
<comment type="similarity">
    <text evidence="11">Belongs to the class-I aminoacyl-tRNA synthetase family.</text>
</comment>
<dbReference type="FunFam" id="1.10.240.10:FF:000001">
    <property type="entry name" value="Tyrosine--tRNA ligase"/>
    <property type="match status" value="1"/>
</dbReference>
<dbReference type="InterPro" id="IPR036986">
    <property type="entry name" value="S4_RNA-bd_sf"/>
</dbReference>
<dbReference type="GO" id="GO:0006437">
    <property type="term" value="P:tyrosyl-tRNA aminoacylation"/>
    <property type="evidence" value="ECO:0007669"/>
    <property type="project" value="InterPro"/>
</dbReference>
<dbReference type="SUPFAM" id="SSF52374">
    <property type="entry name" value="Nucleotidylyl transferase"/>
    <property type="match status" value="1"/>
</dbReference>
<dbReference type="PROSITE" id="PS50889">
    <property type="entry name" value="S4"/>
    <property type="match status" value="1"/>
</dbReference>
<keyword evidence="14" id="KW-1185">Reference proteome</keyword>
<keyword evidence="7 11" id="KW-0030">Aminoacyl-tRNA synthetase</keyword>